<feature type="region of interest" description="Disordered" evidence="1">
    <location>
        <begin position="138"/>
        <end position="157"/>
    </location>
</feature>
<dbReference type="InterPro" id="IPR005624">
    <property type="entry name" value="PduO/GlcC-like"/>
</dbReference>
<dbReference type="InterPro" id="IPR038084">
    <property type="entry name" value="PduO/GlcC-like_sf"/>
</dbReference>
<dbReference type="Pfam" id="PF03928">
    <property type="entry name" value="HbpS-like"/>
    <property type="match status" value="1"/>
</dbReference>
<keyword evidence="3" id="KW-1185">Reference proteome</keyword>
<organism evidence="2 3">
    <name type="scientific">Rhodanobacter glycinis</name>
    <dbReference type="NCBI Taxonomy" id="582702"/>
    <lineage>
        <taxon>Bacteria</taxon>
        <taxon>Pseudomonadati</taxon>
        <taxon>Pseudomonadota</taxon>
        <taxon>Gammaproteobacteria</taxon>
        <taxon>Lysobacterales</taxon>
        <taxon>Rhodanobacteraceae</taxon>
        <taxon>Rhodanobacter</taxon>
    </lineage>
</organism>
<dbReference type="InterPro" id="IPR052517">
    <property type="entry name" value="GlcG_carb_metab_protein"/>
</dbReference>
<dbReference type="PANTHER" id="PTHR34309:SF1">
    <property type="entry name" value="PROTEIN GLCG"/>
    <property type="match status" value="1"/>
</dbReference>
<dbReference type="Gene3D" id="3.30.450.150">
    <property type="entry name" value="Haem-degrading domain"/>
    <property type="match status" value="1"/>
</dbReference>
<accession>A0A502FL96</accession>
<evidence type="ECO:0000313" key="2">
    <source>
        <dbReference type="EMBL" id="TPG08382.1"/>
    </source>
</evidence>
<dbReference type="SUPFAM" id="SSF143744">
    <property type="entry name" value="GlcG-like"/>
    <property type="match status" value="1"/>
</dbReference>
<dbReference type="EMBL" id="RCZO01000006">
    <property type="protein sequence ID" value="TPG08382.1"/>
    <property type="molecule type" value="Genomic_DNA"/>
</dbReference>
<proteinExistence type="predicted"/>
<sequence>MKPLPYGAPITLDQARAVTAAAEAEAAAHDWPMVIAIVGSGGQLVMLHALDQAQHGSVPVAQGKAETAVNFRRPSKLFEDAVASGGLGLRLLGMHNLLPLDGGLPLIADGCVIGAIGVSGMQSTQDAQVAAAGAAALAGEPAPATTRRGSRAPGAGR</sequence>
<comment type="caution">
    <text evidence="2">The sequence shown here is derived from an EMBL/GenBank/DDBJ whole genome shotgun (WGS) entry which is preliminary data.</text>
</comment>
<dbReference type="AlphaFoldDB" id="A0A502FL96"/>
<protein>
    <submittedName>
        <fullName evidence="2">Heme-binding protein</fullName>
    </submittedName>
</protein>
<dbReference type="Proteomes" id="UP000319486">
    <property type="component" value="Unassembled WGS sequence"/>
</dbReference>
<dbReference type="OrthoDB" id="9815788at2"/>
<evidence type="ECO:0000313" key="3">
    <source>
        <dbReference type="Proteomes" id="UP000319486"/>
    </source>
</evidence>
<evidence type="ECO:0000256" key="1">
    <source>
        <dbReference type="SAM" id="MobiDB-lite"/>
    </source>
</evidence>
<reference evidence="2 3" key="1">
    <citation type="journal article" date="2019" name="Environ. Microbiol.">
        <title>Species interactions and distinct microbial communities in high Arctic permafrost affected cryosols are associated with the CH4 and CO2 gas fluxes.</title>
        <authorList>
            <person name="Altshuler I."/>
            <person name="Hamel J."/>
            <person name="Turney S."/>
            <person name="Magnuson E."/>
            <person name="Levesque R."/>
            <person name="Greer C."/>
            <person name="Whyte L.G."/>
        </authorList>
    </citation>
    <scope>NUCLEOTIDE SEQUENCE [LARGE SCALE GENOMIC DNA]</scope>
    <source>
        <strain evidence="2 3">S13Y</strain>
    </source>
</reference>
<dbReference type="PANTHER" id="PTHR34309">
    <property type="entry name" value="SLR1406 PROTEIN"/>
    <property type="match status" value="1"/>
</dbReference>
<dbReference type="RefSeq" id="WP_140653008.1">
    <property type="nucleotide sequence ID" value="NZ_RCZB01000001.1"/>
</dbReference>
<gene>
    <name evidence="2" type="ORF">EAH88_12195</name>
</gene>
<name>A0A502FL96_9GAMM</name>